<accession>A0AA41T2D8</accession>
<feature type="transmembrane region" description="Helical" evidence="1">
    <location>
        <begin position="49"/>
        <end position="70"/>
    </location>
</feature>
<evidence type="ECO:0000256" key="1">
    <source>
        <dbReference type="SAM" id="Phobius"/>
    </source>
</evidence>
<sequence>MAAVPWQALVPRSPAESMLGSTNASPGSGAKTDVLRYIVSMDPGLHAHWLVNALCSFGCFLKAVFFVLLLER</sequence>
<proteinExistence type="predicted"/>
<dbReference type="AlphaFoldDB" id="A0AA41T2D8"/>
<gene>
    <name evidence="2" type="ORF">SUZIE_165370</name>
</gene>
<keyword evidence="1" id="KW-0472">Membrane</keyword>
<comment type="caution">
    <text evidence="2">The sequence shown here is derived from an EMBL/GenBank/DDBJ whole genome shotgun (WGS) entry which is preliminary data.</text>
</comment>
<keyword evidence="1" id="KW-1133">Transmembrane helix</keyword>
<keyword evidence="3" id="KW-1185">Reference proteome</keyword>
<dbReference type="EMBL" id="JAATJV010379773">
    <property type="protein sequence ID" value="MBZ3881911.1"/>
    <property type="molecule type" value="Genomic_DNA"/>
</dbReference>
<protein>
    <submittedName>
        <fullName evidence="2">Bcl-2-related ovarian killer protein</fullName>
    </submittedName>
</protein>
<keyword evidence="1" id="KW-0812">Transmembrane</keyword>
<evidence type="ECO:0000313" key="2">
    <source>
        <dbReference type="EMBL" id="MBZ3881911.1"/>
    </source>
</evidence>
<name>A0AA41T2D8_SCICA</name>
<dbReference type="Proteomes" id="UP001166674">
    <property type="component" value="Unassembled WGS sequence"/>
</dbReference>
<organism evidence="2 3">
    <name type="scientific">Sciurus carolinensis</name>
    <name type="common">Eastern gray squirrel</name>
    <dbReference type="NCBI Taxonomy" id="30640"/>
    <lineage>
        <taxon>Eukaryota</taxon>
        <taxon>Metazoa</taxon>
        <taxon>Chordata</taxon>
        <taxon>Craniata</taxon>
        <taxon>Vertebrata</taxon>
        <taxon>Euteleostomi</taxon>
        <taxon>Mammalia</taxon>
        <taxon>Eutheria</taxon>
        <taxon>Euarchontoglires</taxon>
        <taxon>Glires</taxon>
        <taxon>Rodentia</taxon>
        <taxon>Sciuromorpha</taxon>
        <taxon>Sciuridae</taxon>
        <taxon>Sciurinae</taxon>
        <taxon>Sciurini</taxon>
        <taxon>Sciurus</taxon>
    </lineage>
</organism>
<reference evidence="2" key="1">
    <citation type="submission" date="2020-03" db="EMBL/GenBank/DDBJ databases">
        <title>Studies in the Genomics of Life Span.</title>
        <authorList>
            <person name="Glass D."/>
        </authorList>
    </citation>
    <scope>NUCLEOTIDE SEQUENCE</scope>
    <source>
        <strain evidence="2">SUZIE</strain>
        <tissue evidence="2">Muscle</tissue>
    </source>
</reference>
<evidence type="ECO:0000313" key="3">
    <source>
        <dbReference type="Proteomes" id="UP001166674"/>
    </source>
</evidence>